<sequence length="142" mass="13988">MASRGRLCILTALLVAAVLAAPAASVADAPWTGARRHRLAPAPAPVGRSPAMPPTKAHHLAPSPKARSFPPEGPAQAPSSPADGATIPSSGITPPGAASSTSPVVTAMIAPSEQRSIAAPAASSSWTSAFSSVAGMVALMLL</sequence>
<reference evidence="3" key="1">
    <citation type="submission" date="2018-04" db="EMBL/GenBank/DDBJ databases">
        <title>WGS assembly of Panicum hallii.</title>
        <authorList>
            <person name="Lovell J."/>
            <person name="Jenkins J."/>
            <person name="Lowry D."/>
            <person name="Mamidi S."/>
            <person name="Sreedasyam A."/>
            <person name="Weng X."/>
            <person name="Barry K."/>
            <person name="Bonette J."/>
            <person name="Campitelli B."/>
            <person name="Daum C."/>
            <person name="Gordon S."/>
            <person name="Gould B."/>
            <person name="Lipzen A."/>
            <person name="Macqueen A."/>
            <person name="Palacio-Mejia J."/>
            <person name="Plott C."/>
            <person name="Shakirov E."/>
            <person name="Shu S."/>
            <person name="Yoshinaga Y."/>
            <person name="Zane M."/>
            <person name="Rokhsar D."/>
            <person name="Grimwood J."/>
            <person name="Schmutz J."/>
            <person name="Juenger T."/>
        </authorList>
    </citation>
    <scope>NUCLEOTIDE SEQUENCE [LARGE SCALE GENOMIC DNA]</scope>
    <source>
        <strain evidence="3">FIL2</strain>
    </source>
</reference>
<name>A0A2S3HPT8_9POAL</name>
<dbReference type="Gramene" id="PAN27457">
    <property type="protein sequence ID" value="PAN27457"/>
    <property type="gene ID" value="PAHAL_5G080800"/>
</dbReference>
<evidence type="ECO:0000313" key="3">
    <source>
        <dbReference type="EMBL" id="PAN27457.2"/>
    </source>
</evidence>
<dbReference type="AlphaFoldDB" id="A0A2S3HPT8"/>
<feature type="chain" id="PRO_5015515733" evidence="2">
    <location>
        <begin position="21"/>
        <end position="142"/>
    </location>
</feature>
<organism evidence="3">
    <name type="scientific">Panicum hallii</name>
    <dbReference type="NCBI Taxonomy" id="206008"/>
    <lineage>
        <taxon>Eukaryota</taxon>
        <taxon>Viridiplantae</taxon>
        <taxon>Streptophyta</taxon>
        <taxon>Embryophyta</taxon>
        <taxon>Tracheophyta</taxon>
        <taxon>Spermatophyta</taxon>
        <taxon>Magnoliopsida</taxon>
        <taxon>Liliopsida</taxon>
        <taxon>Poales</taxon>
        <taxon>Poaceae</taxon>
        <taxon>PACMAD clade</taxon>
        <taxon>Panicoideae</taxon>
        <taxon>Panicodae</taxon>
        <taxon>Paniceae</taxon>
        <taxon>Panicinae</taxon>
        <taxon>Panicum</taxon>
        <taxon>Panicum sect. Panicum</taxon>
    </lineage>
</organism>
<keyword evidence="2" id="KW-0732">Signal</keyword>
<feature type="compositionally biased region" description="Polar residues" evidence="1">
    <location>
        <begin position="87"/>
        <end position="103"/>
    </location>
</feature>
<evidence type="ECO:0000256" key="2">
    <source>
        <dbReference type="SAM" id="SignalP"/>
    </source>
</evidence>
<feature type="region of interest" description="Disordered" evidence="1">
    <location>
        <begin position="40"/>
        <end position="103"/>
    </location>
</feature>
<gene>
    <name evidence="3" type="ORF">PAHAL_5G080800</name>
</gene>
<proteinExistence type="predicted"/>
<accession>A0A2S3HPT8</accession>
<dbReference type="EMBL" id="CM008050">
    <property type="protein sequence ID" value="PAN27457.2"/>
    <property type="molecule type" value="Genomic_DNA"/>
</dbReference>
<dbReference type="Proteomes" id="UP000243499">
    <property type="component" value="Chromosome 5"/>
</dbReference>
<feature type="signal peptide" evidence="2">
    <location>
        <begin position="1"/>
        <end position="20"/>
    </location>
</feature>
<evidence type="ECO:0000256" key="1">
    <source>
        <dbReference type="SAM" id="MobiDB-lite"/>
    </source>
</evidence>
<protein>
    <submittedName>
        <fullName evidence="3">Uncharacterized protein</fullName>
    </submittedName>
</protein>